<dbReference type="PANTHER" id="PTHR45866">
    <property type="entry name" value="DNA GYRASE/TOPOISOMERASE SUBUNIT B"/>
    <property type="match status" value="1"/>
</dbReference>
<dbReference type="Gene3D" id="3.30.565.10">
    <property type="entry name" value="Histidine kinase-like ATPase, C-terminal domain"/>
    <property type="match status" value="1"/>
</dbReference>
<dbReference type="Pfam" id="PF00204">
    <property type="entry name" value="DNA_gyraseB"/>
    <property type="match status" value="1"/>
</dbReference>
<dbReference type="CDD" id="cd03366">
    <property type="entry name" value="TOPRIM_TopoIIA_GyrB"/>
    <property type="match status" value="1"/>
</dbReference>
<dbReference type="InterPro" id="IPR001241">
    <property type="entry name" value="Topo_IIA"/>
</dbReference>
<dbReference type="SMART" id="SM00387">
    <property type="entry name" value="HATPase_c"/>
    <property type="match status" value="1"/>
</dbReference>
<feature type="compositionally biased region" description="Acidic residues" evidence="12">
    <location>
        <begin position="228"/>
        <end position="245"/>
    </location>
</feature>
<keyword evidence="4 10" id="KW-0547">Nucleotide-binding</keyword>
<comment type="cofactor">
    <cofactor evidence="10">
        <name>Mg(2+)</name>
        <dbReference type="ChEBI" id="CHEBI:18420"/>
    </cofactor>
    <cofactor evidence="10">
        <name>Mn(2+)</name>
        <dbReference type="ChEBI" id="CHEBI:29035"/>
    </cofactor>
    <cofactor evidence="10">
        <name>Ca(2+)</name>
        <dbReference type="ChEBI" id="CHEBI:29108"/>
    </cofactor>
    <text evidence="10">Binds two Mg(2+) per subunit. The magnesium ions form salt bridges with both the protein and the DNA. Can also accept other divalent metal cations, such as Mn(2+) or Ca(2+).</text>
</comment>
<dbReference type="EMBL" id="SNYS01000005">
    <property type="protein sequence ID" value="TDQ71258.1"/>
    <property type="molecule type" value="Genomic_DNA"/>
</dbReference>
<dbReference type="GO" id="GO:0046872">
    <property type="term" value="F:metal ion binding"/>
    <property type="evidence" value="ECO:0007669"/>
    <property type="project" value="UniProtKB-KW"/>
</dbReference>
<accession>A0A484F7D8</accession>
<evidence type="ECO:0000313" key="15">
    <source>
        <dbReference type="Proteomes" id="UP000294855"/>
    </source>
</evidence>
<evidence type="ECO:0000313" key="14">
    <source>
        <dbReference type="EMBL" id="TDQ71258.1"/>
    </source>
</evidence>
<dbReference type="InterPro" id="IPR003594">
    <property type="entry name" value="HATPase_dom"/>
</dbReference>
<dbReference type="FunFam" id="3.40.50.670:FF:000002">
    <property type="entry name" value="DNA gyrase subunit B"/>
    <property type="match status" value="1"/>
</dbReference>
<dbReference type="OrthoDB" id="358756at2157"/>
<evidence type="ECO:0000256" key="11">
    <source>
        <dbReference type="SAM" id="Coils"/>
    </source>
</evidence>
<evidence type="ECO:0000256" key="4">
    <source>
        <dbReference type="ARBA" id="ARBA00022741"/>
    </source>
</evidence>
<comment type="catalytic activity">
    <reaction evidence="1 10">
        <text>ATP-dependent breakage, passage and rejoining of double-stranded DNA.</text>
        <dbReference type="EC" id="5.6.2.2"/>
    </reaction>
</comment>
<dbReference type="InterPro" id="IPR013759">
    <property type="entry name" value="Topo_IIA_B_C"/>
</dbReference>
<evidence type="ECO:0000256" key="7">
    <source>
        <dbReference type="ARBA" id="ARBA00023029"/>
    </source>
</evidence>
<dbReference type="GO" id="GO:0006261">
    <property type="term" value="P:DNA-templated DNA replication"/>
    <property type="evidence" value="ECO:0007669"/>
    <property type="project" value="UniProtKB-UniRule"/>
</dbReference>
<dbReference type="Proteomes" id="UP000294855">
    <property type="component" value="Unassembled WGS sequence"/>
</dbReference>
<proteinExistence type="inferred from homology"/>
<dbReference type="PANTHER" id="PTHR45866:SF1">
    <property type="entry name" value="DNA GYRASE SUBUNIT B, MITOCHONDRIAL"/>
    <property type="match status" value="1"/>
</dbReference>
<protein>
    <recommendedName>
        <fullName evidence="10">DNA gyrase subunit B</fullName>
        <ecNumber evidence="10">5.6.2.2</ecNumber>
    </recommendedName>
</protein>
<comment type="function">
    <text evidence="10">A type II topoisomerase that negatively supercoils closed circular double-stranded (ds) DNA in an ATP-dependent manner to modulate DNA topology and maintain chromosomes in an underwound state. Negative supercoiling favors strand separation, and DNA replication, transcription, recombination and repair, all of which involve strand separation. Also able to catalyze the interconversion of other topological isomers of dsDNA rings, including catenanes and knotted rings. Type II topoisomerases break and join 2 DNA strands simultaneously in an ATP-dependent manner.</text>
</comment>
<feature type="domain" description="Toprim" evidence="13">
    <location>
        <begin position="470"/>
        <end position="584"/>
    </location>
</feature>
<comment type="caution">
    <text evidence="14">The sequence shown here is derived from an EMBL/GenBank/DDBJ whole genome shotgun (WGS) entry which is preliminary data.</text>
</comment>
<feature type="site" description="Interaction with DNA" evidence="10">
    <location>
        <position position="501"/>
    </location>
</feature>
<feature type="site" description="Interaction with DNA" evidence="10">
    <location>
        <position position="504"/>
    </location>
</feature>
<dbReference type="GO" id="GO:0005737">
    <property type="term" value="C:cytoplasm"/>
    <property type="evidence" value="ECO:0007669"/>
    <property type="project" value="UniProtKB-SubCell"/>
</dbReference>
<keyword evidence="11" id="KW-0175">Coiled coil</keyword>
<evidence type="ECO:0000256" key="1">
    <source>
        <dbReference type="ARBA" id="ARBA00000185"/>
    </source>
</evidence>
<keyword evidence="6 10" id="KW-0460">Magnesium</keyword>
<evidence type="ECO:0000256" key="10">
    <source>
        <dbReference type="HAMAP-Rule" id="MF_01898"/>
    </source>
</evidence>
<evidence type="ECO:0000256" key="3">
    <source>
        <dbReference type="ARBA" id="ARBA00022723"/>
    </source>
</evidence>
<organism evidence="14 15">
    <name type="scientific">Methanimicrococcus blatticola</name>
    <dbReference type="NCBI Taxonomy" id="91560"/>
    <lineage>
        <taxon>Archaea</taxon>
        <taxon>Methanobacteriati</taxon>
        <taxon>Methanobacteriota</taxon>
        <taxon>Stenosarchaea group</taxon>
        <taxon>Methanomicrobia</taxon>
        <taxon>Methanosarcinales</taxon>
        <taxon>Methanosarcinaceae</taxon>
        <taxon>Methanimicrococcus</taxon>
    </lineage>
</organism>
<feature type="binding site" evidence="10">
    <location>
        <position position="551"/>
    </location>
    <ligand>
        <name>Mg(2+)</name>
        <dbReference type="ChEBI" id="CHEBI:18420"/>
        <label>2</label>
    </ligand>
</feature>
<dbReference type="PRINTS" id="PR00418">
    <property type="entry name" value="TPI2FAMILY"/>
</dbReference>
<dbReference type="PROSITE" id="PS50880">
    <property type="entry name" value="TOPRIM"/>
    <property type="match status" value="1"/>
</dbReference>
<dbReference type="InterPro" id="IPR006171">
    <property type="entry name" value="TOPRIM_dom"/>
</dbReference>
<evidence type="ECO:0000259" key="13">
    <source>
        <dbReference type="PROSITE" id="PS50880"/>
    </source>
</evidence>
<dbReference type="InterPro" id="IPR000565">
    <property type="entry name" value="Topo_IIA_B"/>
</dbReference>
<dbReference type="InterPro" id="IPR013760">
    <property type="entry name" value="Topo_IIA-like_dom_sf"/>
</dbReference>
<dbReference type="PRINTS" id="PR01159">
    <property type="entry name" value="DNAGYRASEB"/>
</dbReference>
<feature type="coiled-coil region" evidence="11">
    <location>
        <begin position="426"/>
        <end position="453"/>
    </location>
</feature>
<dbReference type="GO" id="GO:0006265">
    <property type="term" value="P:DNA topological change"/>
    <property type="evidence" value="ECO:0007669"/>
    <property type="project" value="UniProtKB-UniRule"/>
</dbReference>
<dbReference type="InterPro" id="IPR036890">
    <property type="entry name" value="HATPase_C_sf"/>
</dbReference>
<dbReference type="Gene3D" id="3.40.50.670">
    <property type="match status" value="1"/>
</dbReference>
<dbReference type="Gene3D" id="3.30.230.10">
    <property type="match status" value="1"/>
</dbReference>
<dbReference type="InterPro" id="IPR034160">
    <property type="entry name" value="TOPRIM_GyrB"/>
</dbReference>
<dbReference type="PROSITE" id="PS00177">
    <property type="entry name" value="TOPOISOMERASE_II"/>
    <property type="match status" value="1"/>
</dbReference>
<comment type="similarity">
    <text evidence="2 10">Belongs to the type II topoisomerase GyrB family.</text>
</comment>
<evidence type="ECO:0000256" key="12">
    <source>
        <dbReference type="SAM" id="MobiDB-lite"/>
    </source>
</evidence>
<dbReference type="Pfam" id="PF01751">
    <property type="entry name" value="Toprim"/>
    <property type="match status" value="1"/>
</dbReference>
<keyword evidence="10" id="KW-0963">Cytoplasm</keyword>
<reference evidence="14 15" key="1">
    <citation type="submission" date="2019-03" db="EMBL/GenBank/DDBJ databases">
        <title>Genomic Encyclopedia of Type Strains, Phase IV (KMG-IV): sequencing the most valuable type-strain genomes for metagenomic binning, comparative biology and taxonomic classification.</title>
        <authorList>
            <person name="Goeker M."/>
        </authorList>
    </citation>
    <scope>NUCLEOTIDE SEQUENCE [LARGE SCALE GENOMIC DNA]</scope>
    <source>
        <strain evidence="14 15">DSM 13328</strain>
    </source>
</reference>
<dbReference type="GO" id="GO:0005524">
    <property type="term" value="F:ATP binding"/>
    <property type="evidence" value="ECO:0007669"/>
    <property type="project" value="UniProtKB-UniRule"/>
</dbReference>
<dbReference type="GO" id="GO:0034335">
    <property type="term" value="F:DNA negative supercoiling activity"/>
    <property type="evidence" value="ECO:0007669"/>
    <property type="project" value="UniProtKB-ARBA"/>
</dbReference>
<dbReference type="Pfam" id="PF02518">
    <property type="entry name" value="HATPase_c"/>
    <property type="match status" value="1"/>
</dbReference>
<dbReference type="EC" id="5.6.2.2" evidence="10"/>
<evidence type="ECO:0000256" key="5">
    <source>
        <dbReference type="ARBA" id="ARBA00022840"/>
    </source>
</evidence>
<dbReference type="AlphaFoldDB" id="A0A484F7D8"/>
<dbReference type="NCBIfam" id="TIGR01059">
    <property type="entry name" value="gyrB"/>
    <property type="match status" value="1"/>
</dbReference>
<sequence length="685" mass="76307">MDEHKKYDGSNIQVLEGLEAVRKRPSMYIGSTDSRGLHHLVYEVVDNSIDEALAGYAKNIRMTINEDGSVTVIDDGRGIPVDIQPKYQKPALEVVLTILHAGGKFDKDTYKVSGGLHGVGVSVVNALSEWLIAEVRRDGKVYRQTFAYGIPTSGVEVVGEYEGDKTGTTIQFMPDKTIFETVDFKYEILLNRLRELAFLNKGIRIITEDLRLPEADLEDEFGDIAEDDSDLTANIESDDEDDEEGNSGSKKKSGRSGAVKERYHDLYYEGGIIEFVKYLNGGKSILHDNPIYFDRQRDGTDVEISMQYTQSYNSNVHSFANNINTTEGGTHMVGFKSALTRVANDYIKKNNLDKDNKDGASLSGEDIREGLTAIISVKLLEPQFEGQTKTKLGNSEIKGIVDSLVTEGLAEYFEENPKVATAILEKALLARKAREAAKKARELTRRKSALEVSTLPGKLADCSERDPSLCELYLVEGNSAGGSAKQGRDRSIQAILPFRGKILNVEKTRMDKALKNAEIGSLITALGAGLGDEMELDKLRYHKVVIMTDADVDGAHIRTLILTFFFRYMPDLINSGYVYIAQPPLYRIKKGKAEYYAYNDRQLKAKLEEIGDKGVNVSRYKGLGEMNPEQLWSTTMNPETRTLLQVTIEDAIAADEIFTILMGDEVLPRKEFIQEHAKEVVNLDI</sequence>
<dbReference type="Pfam" id="PF00986">
    <property type="entry name" value="DNA_gyraseB_C"/>
    <property type="match status" value="1"/>
</dbReference>
<dbReference type="SUPFAM" id="SSF56719">
    <property type="entry name" value="Type II DNA topoisomerase"/>
    <property type="match status" value="1"/>
</dbReference>
<evidence type="ECO:0000256" key="2">
    <source>
        <dbReference type="ARBA" id="ARBA00010708"/>
    </source>
</evidence>
<feature type="binding site" evidence="10">
    <location>
        <position position="549"/>
    </location>
    <ligand>
        <name>Mg(2+)</name>
        <dbReference type="ChEBI" id="CHEBI:18420"/>
        <label>2</label>
    </ligand>
</feature>
<dbReference type="InterPro" id="IPR013506">
    <property type="entry name" value="Topo_IIA_bsu_dom2"/>
</dbReference>
<dbReference type="InterPro" id="IPR011557">
    <property type="entry name" value="GyrB"/>
</dbReference>
<comment type="miscellaneous">
    <text evidence="10">Few gyrases are as efficient as E.coli at forming negative supercoils. Not all organisms have 2 type II topoisomerases; in organisms with a single type II topoisomerase this enzyme also has to decatenate newly replicated chromosomes.</text>
</comment>
<dbReference type="CDD" id="cd16928">
    <property type="entry name" value="HATPase_GyrB-like"/>
    <property type="match status" value="1"/>
</dbReference>
<name>A0A484F7D8_9EURY</name>
<comment type="subunit">
    <text evidence="10">Heterotetramer, composed of two GyrA and two GyrB chains. In the heterotetramer, GyrA contains the active site tyrosine that forms a transient covalent intermediate with DNA, while GyrB binds cofactors and catalyzes ATP hydrolysis.</text>
</comment>
<dbReference type="NCBIfam" id="NF004189">
    <property type="entry name" value="PRK05644.1"/>
    <property type="match status" value="1"/>
</dbReference>
<dbReference type="GO" id="GO:0005694">
    <property type="term" value="C:chromosome"/>
    <property type="evidence" value="ECO:0007669"/>
    <property type="project" value="InterPro"/>
</dbReference>
<dbReference type="SUPFAM" id="SSF55874">
    <property type="entry name" value="ATPase domain of HSP90 chaperone/DNA topoisomerase II/histidine kinase"/>
    <property type="match status" value="1"/>
</dbReference>
<keyword evidence="3 10" id="KW-0479">Metal-binding</keyword>
<evidence type="ECO:0000256" key="6">
    <source>
        <dbReference type="ARBA" id="ARBA00022842"/>
    </source>
</evidence>
<evidence type="ECO:0000256" key="8">
    <source>
        <dbReference type="ARBA" id="ARBA00023125"/>
    </source>
</evidence>
<dbReference type="FunFam" id="3.30.230.10:FF:000005">
    <property type="entry name" value="DNA gyrase subunit B"/>
    <property type="match status" value="1"/>
</dbReference>
<dbReference type="CDD" id="cd00822">
    <property type="entry name" value="TopoII_Trans_DNA_gyrase"/>
    <property type="match status" value="1"/>
</dbReference>
<dbReference type="SMART" id="SM00433">
    <property type="entry name" value="TOP2c"/>
    <property type="match status" value="1"/>
</dbReference>
<dbReference type="InterPro" id="IPR020568">
    <property type="entry name" value="Ribosomal_Su5_D2-typ_SF"/>
</dbReference>
<dbReference type="RefSeq" id="WP_133516830.1">
    <property type="nucleotide sequence ID" value="NZ_JAHDUW010000001.1"/>
</dbReference>
<dbReference type="FunFam" id="3.30.565.10:FF:000002">
    <property type="entry name" value="DNA gyrase subunit B"/>
    <property type="match status" value="1"/>
</dbReference>
<feature type="binding site" evidence="10">
    <location>
        <position position="476"/>
    </location>
    <ligand>
        <name>Mg(2+)</name>
        <dbReference type="ChEBI" id="CHEBI:18420"/>
        <label>1</label>
        <note>catalytic</note>
    </ligand>
</feature>
<dbReference type="InterPro" id="IPR002288">
    <property type="entry name" value="DNA_gyrase_B_C"/>
</dbReference>
<dbReference type="InterPro" id="IPR018522">
    <property type="entry name" value="TopoIIA_CS"/>
</dbReference>
<dbReference type="InterPro" id="IPR014721">
    <property type="entry name" value="Ribsml_uS5_D2-typ_fold_subgr"/>
</dbReference>
<keyword evidence="5 10" id="KW-0067">ATP-binding</keyword>
<evidence type="ECO:0000256" key="9">
    <source>
        <dbReference type="ARBA" id="ARBA00023235"/>
    </source>
</evidence>
<gene>
    <name evidence="10" type="primary">gyrB</name>
    <name evidence="14" type="ORF">C7391_0364</name>
</gene>
<keyword evidence="15" id="KW-1185">Reference proteome</keyword>
<dbReference type="SUPFAM" id="SSF54211">
    <property type="entry name" value="Ribosomal protein S5 domain 2-like"/>
    <property type="match status" value="1"/>
</dbReference>
<keyword evidence="9 10" id="KW-0413">Isomerase</keyword>
<dbReference type="GO" id="GO:0003677">
    <property type="term" value="F:DNA binding"/>
    <property type="evidence" value="ECO:0007669"/>
    <property type="project" value="UniProtKB-KW"/>
</dbReference>
<feature type="region of interest" description="Disordered" evidence="12">
    <location>
        <begin position="228"/>
        <end position="255"/>
    </location>
</feature>
<dbReference type="HAMAP" id="MF_01898">
    <property type="entry name" value="GyrB"/>
    <property type="match status" value="1"/>
</dbReference>
<keyword evidence="7 10" id="KW-0799">Topoisomerase</keyword>
<keyword evidence="8" id="KW-0238">DNA-binding</keyword>
<comment type="subcellular location">
    <subcellularLocation>
        <location evidence="10">Cytoplasm</location>
    </subcellularLocation>
</comment>
<feature type="binding site" evidence="10">
    <location>
        <position position="549"/>
    </location>
    <ligand>
        <name>Mg(2+)</name>
        <dbReference type="ChEBI" id="CHEBI:18420"/>
        <label>1</label>
        <note>catalytic</note>
    </ligand>
</feature>